<protein>
    <submittedName>
        <fullName evidence="1">Uncharacterized protein</fullName>
    </submittedName>
</protein>
<evidence type="ECO:0000313" key="2">
    <source>
        <dbReference type="Proteomes" id="UP001497512"/>
    </source>
</evidence>
<keyword evidence="2" id="KW-1185">Reference proteome</keyword>
<accession>A0ABP0V1X2</accession>
<dbReference type="EMBL" id="OZ019900">
    <property type="protein sequence ID" value="CAK9235623.1"/>
    <property type="molecule type" value="Genomic_DNA"/>
</dbReference>
<name>A0ABP0V1X2_9BRYO</name>
<evidence type="ECO:0000313" key="1">
    <source>
        <dbReference type="EMBL" id="CAK9235623.1"/>
    </source>
</evidence>
<dbReference type="Proteomes" id="UP001497512">
    <property type="component" value="Chromosome 8"/>
</dbReference>
<gene>
    <name evidence="1" type="ORF">CSSPTR1EN2_LOCUS22809</name>
</gene>
<sequence length="117" mass="12865">MACHSSSGRAPWPMSAAYWSMMLSKTMRLPEVSTHISELNEVVDTPDVVDLAHFLVTDEGIDELEEPCDNSHHVSPIVANDVEQARHDILAQVLQVFEQGSPDALANTSPALDINDR</sequence>
<reference evidence="1" key="1">
    <citation type="submission" date="2024-02" db="EMBL/GenBank/DDBJ databases">
        <authorList>
            <consortium name="ELIXIR-Norway"/>
            <consortium name="Elixir Norway"/>
        </authorList>
    </citation>
    <scope>NUCLEOTIDE SEQUENCE</scope>
</reference>
<organism evidence="1 2">
    <name type="scientific">Sphagnum troendelagicum</name>
    <dbReference type="NCBI Taxonomy" id="128251"/>
    <lineage>
        <taxon>Eukaryota</taxon>
        <taxon>Viridiplantae</taxon>
        <taxon>Streptophyta</taxon>
        <taxon>Embryophyta</taxon>
        <taxon>Bryophyta</taxon>
        <taxon>Sphagnophytina</taxon>
        <taxon>Sphagnopsida</taxon>
        <taxon>Sphagnales</taxon>
        <taxon>Sphagnaceae</taxon>
        <taxon>Sphagnum</taxon>
    </lineage>
</organism>
<proteinExistence type="predicted"/>